<dbReference type="PANTHER" id="PTHR46648:SF1">
    <property type="entry name" value="ADENOSINE 5'-MONOPHOSPHORAMIDASE HNT1"/>
    <property type="match status" value="1"/>
</dbReference>
<evidence type="ECO:0000313" key="4">
    <source>
        <dbReference type="Proteomes" id="UP001377804"/>
    </source>
</evidence>
<gene>
    <name evidence="3" type="ORF">R4Y45_05330</name>
</gene>
<dbReference type="InterPro" id="IPR036265">
    <property type="entry name" value="HIT-like_sf"/>
</dbReference>
<dbReference type="EMBL" id="JAWMWG010000001">
    <property type="protein sequence ID" value="MEJ6348649.1"/>
    <property type="molecule type" value="Genomic_DNA"/>
</dbReference>
<dbReference type="CDD" id="cd01277">
    <property type="entry name" value="HINT_subgroup"/>
    <property type="match status" value="1"/>
</dbReference>
<name>A0ABU8SH41_9LACO</name>
<sequence>MENNCIFCKIINNEIPSYTIFENDDVKAFLDISQTTPGHTLVIPKKHRDSLLDFSQEDAKNVFQYIPEIARAIKASNPDIKGINLLNNNGEVAYQSVFHAHIHLIPRYSEQDDFSIHFSENQNHYTPEKYEALAEAIKTQF</sequence>
<feature type="domain" description="HIT" evidence="2">
    <location>
        <begin position="6"/>
        <end position="116"/>
    </location>
</feature>
<accession>A0ABU8SH41</accession>
<dbReference type="RefSeq" id="WP_339970026.1">
    <property type="nucleotide sequence ID" value="NZ_JAWMWG010000001.1"/>
</dbReference>
<dbReference type="Proteomes" id="UP001377804">
    <property type="component" value="Unassembled WGS sequence"/>
</dbReference>
<dbReference type="PRINTS" id="PR00332">
    <property type="entry name" value="HISTRIAD"/>
</dbReference>
<dbReference type="SUPFAM" id="SSF54197">
    <property type="entry name" value="HIT-like"/>
    <property type="match status" value="1"/>
</dbReference>
<dbReference type="InterPro" id="IPR011146">
    <property type="entry name" value="HIT-like"/>
</dbReference>
<keyword evidence="4" id="KW-1185">Reference proteome</keyword>
<dbReference type="PANTHER" id="PTHR46648">
    <property type="entry name" value="HIT FAMILY PROTEIN 1"/>
    <property type="match status" value="1"/>
</dbReference>
<dbReference type="Pfam" id="PF01230">
    <property type="entry name" value="HIT"/>
    <property type="match status" value="1"/>
</dbReference>
<organism evidence="3 4">
    <name type="scientific">Holzapfeliella saturejae</name>
    <dbReference type="NCBI Taxonomy" id="3082953"/>
    <lineage>
        <taxon>Bacteria</taxon>
        <taxon>Bacillati</taxon>
        <taxon>Bacillota</taxon>
        <taxon>Bacilli</taxon>
        <taxon>Lactobacillales</taxon>
        <taxon>Lactobacillaceae</taxon>
        <taxon>Holzapfeliella</taxon>
    </lineage>
</organism>
<dbReference type="Gene3D" id="3.30.428.10">
    <property type="entry name" value="HIT-like"/>
    <property type="match status" value="1"/>
</dbReference>
<proteinExistence type="predicted"/>
<dbReference type="PROSITE" id="PS51084">
    <property type="entry name" value="HIT_2"/>
    <property type="match status" value="1"/>
</dbReference>
<evidence type="ECO:0000256" key="1">
    <source>
        <dbReference type="PROSITE-ProRule" id="PRU00464"/>
    </source>
</evidence>
<protein>
    <submittedName>
        <fullName evidence="3">HIT family protein</fullName>
    </submittedName>
</protein>
<comment type="caution">
    <text evidence="3">The sequence shown here is derived from an EMBL/GenBank/DDBJ whole genome shotgun (WGS) entry which is preliminary data.</text>
</comment>
<feature type="short sequence motif" description="Histidine triad motif" evidence="1">
    <location>
        <begin position="99"/>
        <end position="103"/>
    </location>
</feature>
<evidence type="ECO:0000313" key="3">
    <source>
        <dbReference type="EMBL" id="MEJ6348649.1"/>
    </source>
</evidence>
<evidence type="ECO:0000259" key="2">
    <source>
        <dbReference type="PROSITE" id="PS51084"/>
    </source>
</evidence>
<reference evidence="3 4" key="1">
    <citation type="submission" date="2023-10" db="EMBL/GenBank/DDBJ databases">
        <title>Holzapfeliella saturejae sp. nov. isolated from Satureja montana flowers.</title>
        <authorList>
            <person name="Alcantara C."/>
            <person name="Zuniga M."/>
            <person name="Landete J.M."/>
            <person name="Monedero V."/>
        </authorList>
    </citation>
    <scope>NUCLEOTIDE SEQUENCE [LARGE SCALE GENOMIC DNA]</scope>
    <source>
        <strain evidence="3 4">He02</strain>
    </source>
</reference>
<dbReference type="InterPro" id="IPR001310">
    <property type="entry name" value="Histidine_triad_HIT"/>
</dbReference>
<dbReference type="InterPro" id="IPR039384">
    <property type="entry name" value="HINT"/>
</dbReference>